<sequence>MTTKHDVAIVGAGFAGMYLLHRLREAGFAAHVYEAADDVGGTWFWNRYPGARCDSESMQYSYSFSRELEQEWEWSERFATQPEILRYLSHVAERFDLRRDITFGATVASATSHAGGWTVELESGERVEAQHVVLATGCLSTSRTPDFPGLENFAGTVLHTGDWPHEPVDLAGRRIGVIGTGSSGVQAIPLLAAQAESLTVFQRTPNFTLPARNAPLDPVAVAEHKGRYPQLRDQQRRSATGTLRTVRPDSALDVDDDERASRYERGWRLGGNAIFESFDDLSVNAASNDTLAEFLRGKIREIVRDEQAVTALTAQDYPVGAKRICIGTDYYETYNRDNVALVDLRAEPIEAVTATGLRTSEGEYELDVLVLATGFDAMTGSILRIDVRGTDGRSLREDWSAGPHTYLGLAMHGYPNLFTVTGPGSPSVLGNVVVSIEQHVEWISEHLVHLRDHGLTRSEARLDDQERWVAQVNEVASQTLMTKAASWYMGANVPGKPQVFMPYAGGFAEYRRICDEETAAGYSGFRLS</sequence>
<feature type="domain" description="FAD/NAD(P)-binding" evidence="8">
    <location>
        <begin position="5"/>
        <end position="215"/>
    </location>
</feature>
<dbReference type="Pfam" id="PF07992">
    <property type="entry name" value="Pyr_redox_2"/>
    <property type="match status" value="1"/>
</dbReference>
<evidence type="ECO:0000256" key="5">
    <source>
        <dbReference type="ARBA" id="ARBA00022857"/>
    </source>
</evidence>
<dbReference type="EMBL" id="BAAAQK010000005">
    <property type="protein sequence ID" value="GAA1839984.1"/>
    <property type="molecule type" value="Genomic_DNA"/>
</dbReference>
<dbReference type="Proteomes" id="UP001500449">
    <property type="component" value="Unassembled WGS sequence"/>
</dbReference>
<protein>
    <submittedName>
        <fullName evidence="9">NAD(P)/FAD-dependent oxidoreductase</fullName>
    </submittedName>
</protein>
<comment type="similarity">
    <text evidence="2">Belongs to the FAD-binding monooxygenase family.</text>
</comment>
<dbReference type="PANTHER" id="PTHR43098">
    <property type="entry name" value="L-ORNITHINE N(5)-MONOOXYGENASE-RELATED"/>
    <property type="match status" value="1"/>
</dbReference>
<dbReference type="InterPro" id="IPR023753">
    <property type="entry name" value="FAD/NAD-binding_dom"/>
</dbReference>
<evidence type="ECO:0000256" key="2">
    <source>
        <dbReference type="ARBA" id="ARBA00010139"/>
    </source>
</evidence>
<evidence type="ECO:0000256" key="1">
    <source>
        <dbReference type="ARBA" id="ARBA00001974"/>
    </source>
</evidence>
<evidence type="ECO:0000313" key="10">
    <source>
        <dbReference type="Proteomes" id="UP001500449"/>
    </source>
</evidence>
<keyword evidence="5" id="KW-0521">NADP</keyword>
<accession>A0ABN2MVE2</accession>
<dbReference type="PRINTS" id="PR00411">
    <property type="entry name" value="PNDRDTASEI"/>
</dbReference>
<keyword evidence="10" id="KW-1185">Reference proteome</keyword>
<evidence type="ECO:0000313" key="9">
    <source>
        <dbReference type="EMBL" id="GAA1839984.1"/>
    </source>
</evidence>
<gene>
    <name evidence="9" type="ORF">GCM10009836_19030</name>
</gene>
<dbReference type="SUPFAM" id="SSF51905">
    <property type="entry name" value="FAD/NAD(P)-binding domain"/>
    <property type="match status" value="2"/>
</dbReference>
<organism evidence="9 10">
    <name type="scientific">Pseudonocardia ailaonensis</name>
    <dbReference type="NCBI Taxonomy" id="367279"/>
    <lineage>
        <taxon>Bacteria</taxon>
        <taxon>Bacillati</taxon>
        <taxon>Actinomycetota</taxon>
        <taxon>Actinomycetes</taxon>
        <taxon>Pseudonocardiales</taxon>
        <taxon>Pseudonocardiaceae</taxon>
        <taxon>Pseudonocardia</taxon>
    </lineage>
</organism>
<dbReference type="InterPro" id="IPR050775">
    <property type="entry name" value="FAD-binding_Monooxygenases"/>
</dbReference>
<evidence type="ECO:0000256" key="6">
    <source>
        <dbReference type="ARBA" id="ARBA00023002"/>
    </source>
</evidence>
<dbReference type="InterPro" id="IPR036188">
    <property type="entry name" value="FAD/NAD-bd_sf"/>
</dbReference>
<keyword evidence="3" id="KW-0285">Flavoprotein</keyword>
<dbReference type="RefSeq" id="WP_344414640.1">
    <property type="nucleotide sequence ID" value="NZ_BAAAQK010000005.1"/>
</dbReference>
<evidence type="ECO:0000256" key="3">
    <source>
        <dbReference type="ARBA" id="ARBA00022630"/>
    </source>
</evidence>
<name>A0ABN2MVE2_9PSEU</name>
<evidence type="ECO:0000256" key="4">
    <source>
        <dbReference type="ARBA" id="ARBA00022827"/>
    </source>
</evidence>
<proteinExistence type="inferred from homology"/>
<dbReference type="PANTHER" id="PTHR43098:SF3">
    <property type="entry name" value="L-ORNITHINE N(5)-MONOOXYGENASE-RELATED"/>
    <property type="match status" value="1"/>
</dbReference>
<comment type="caution">
    <text evidence="9">The sequence shown here is derived from an EMBL/GenBank/DDBJ whole genome shotgun (WGS) entry which is preliminary data.</text>
</comment>
<keyword evidence="4" id="KW-0274">FAD</keyword>
<keyword evidence="6" id="KW-0560">Oxidoreductase</keyword>
<reference evidence="9 10" key="1">
    <citation type="journal article" date="2019" name="Int. J. Syst. Evol. Microbiol.">
        <title>The Global Catalogue of Microorganisms (GCM) 10K type strain sequencing project: providing services to taxonomists for standard genome sequencing and annotation.</title>
        <authorList>
            <consortium name="The Broad Institute Genomics Platform"/>
            <consortium name="The Broad Institute Genome Sequencing Center for Infectious Disease"/>
            <person name="Wu L."/>
            <person name="Ma J."/>
        </authorList>
    </citation>
    <scope>NUCLEOTIDE SEQUENCE [LARGE SCALE GENOMIC DNA]</scope>
    <source>
        <strain evidence="9 10">JCM 16009</strain>
    </source>
</reference>
<evidence type="ECO:0000256" key="7">
    <source>
        <dbReference type="ARBA" id="ARBA00023033"/>
    </source>
</evidence>
<dbReference type="Gene3D" id="3.50.50.60">
    <property type="entry name" value="FAD/NAD(P)-binding domain"/>
    <property type="match status" value="2"/>
</dbReference>
<keyword evidence="7" id="KW-0503">Monooxygenase</keyword>
<comment type="cofactor">
    <cofactor evidence="1">
        <name>FAD</name>
        <dbReference type="ChEBI" id="CHEBI:57692"/>
    </cofactor>
</comment>
<evidence type="ECO:0000259" key="8">
    <source>
        <dbReference type="Pfam" id="PF07992"/>
    </source>
</evidence>